<accession>A0ABR1G4F7</accession>
<dbReference type="GO" id="GO:0016491">
    <property type="term" value="F:oxidoreductase activity"/>
    <property type="evidence" value="ECO:0007669"/>
    <property type="project" value="UniProtKB-KW"/>
</dbReference>
<proteinExistence type="predicted"/>
<evidence type="ECO:0000313" key="1">
    <source>
        <dbReference type="EMBL" id="KAK7248073.1"/>
    </source>
</evidence>
<dbReference type="EMBL" id="JBBJCI010000121">
    <property type="protein sequence ID" value="KAK7248073.1"/>
    <property type="molecule type" value="Genomic_DNA"/>
</dbReference>
<dbReference type="InterPro" id="IPR011990">
    <property type="entry name" value="TPR-like_helical_dom_sf"/>
</dbReference>
<dbReference type="Proteomes" id="UP001363151">
    <property type="component" value="Unassembled WGS sequence"/>
</dbReference>
<organism evidence="1 2">
    <name type="scientific">Aureococcus anophagefferens</name>
    <name type="common">Harmful bloom alga</name>
    <dbReference type="NCBI Taxonomy" id="44056"/>
    <lineage>
        <taxon>Eukaryota</taxon>
        <taxon>Sar</taxon>
        <taxon>Stramenopiles</taxon>
        <taxon>Ochrophyta</taxon>
        <taxon>Pelagophyceae</taxon>
        <taxon>Pelagomonadales</taxon>
        <taxon>Pelagomonadaceae</taxon>
        <taxon>Aureococcus</taxon>
    </lineage>
</organism>
<dbReference type="SUPFAM" id="SSF81901">
    <property type="entry name" value="HCP-like"/>
    <property type="match status" value="1"/>
</dbReference>
<dbReference type="GO" id="GO:0046872">
    <property type="term" value="F:metal ion binding"/>
    <property type="evidence" value="ECO:0007669"/>
    <property type="project" value="UniProtKB-KW"/>
</dbReference>
<dbReference type="Gene3D" id="2.60.120.620">
    <property type="entry name" value="q2cbj1_9rhob like domain"/>
    <property type="match status" value="1"/>
</dbReference>
<reference evidence="1 2" key="1">
    <citation type="submission" date="2024-03" db="EMBL/GenBank/DDBJ databases">
        <title>Aureococcus anophagefferens CCMP1851 and Kratosvirus quantuckense: Draft genome of a second virus-susceptible host strain in the model system.</title>
        <authorList>
            <person name="Chase E."/>
            <person name="Truchon A.R."/>
            <person name="Schepens W."/>
            <person name="Wilhelm S.W."/>
        </authorList>
    </citation>
    <scope>NUCLEOTIDE SEQUENCE [LARGE SCALE GENOMIC DNA]</scope>
    <source>
        <strain evidence="1 2">CCMP1851</strain>
    </source>
</reference>
<dbReference type="PROSITE" id="PS51471">
    <property type="entry name" value="FE2OG_OXY"/>
    <property type="match status" value="1"/>
</dbReference>
<sequence length="411" mass="44575">MSLRRLLLLSAIALKAHEFAVEEGSMAWVGAMEGVVSRYATLRNALDETSVQKLRTILSRVKFDEALDSVDDMPAFELYLFKAGPRRRLGAADVRANAVDAFGPALDAISSYVNERFSACGGRCAPCASLVRRYRAEERTRHPTHFDHDAFVTVVVSLSDPADYDGGLYFETNTGARRFADLALGDAVVHQSDLFHGVDVTRGKRWSLIVWFEDSPACDADSKQWSAGADDALSLFLHSYRVSSRAERASLLKRSAALGFGRAATQLGVAHVLGDGVEVDRAAAEALFVEAAGRADEADLEPELNLGQLRLDQGRVEEAVRHFEVAAAASNREAHHNLGHASARGVGGRPKDDRVAIRHFLEARLPQSLNAASKAFARLGDDEAADAWLRRAAALGSEPAKRRLAAAEGEL</sequence>
<evidence type="ECO:0000313" key="2">
    <source>
        <dbReference type="Proteomes" id="UP001363151"/>
    </source>
</evidence>
<gene>
    <name evidence="1" type="ORF">SO694_00087160</name>
</gene>
<dbReference type="InterPro" id="IPR005123">
    <property type="entry name" value="Oxoglu/Fe-dep_dioxygenase_dom"/>
</dbReference>
<comment type="caution">
    <text evidence="1">The sequence shown here is derived from an EMBL/GenBank/DDBJ whole genome shotgun (WGS) entry which is preliminary data.</text>
</comment>
<dbReference type="KEGG" id="aaf:AURANDRAFT_60746"/>
<keyword evidence="2" id="KW-1185">Reference proteome</keyword>
<dbReference type="Gene3D" id="1.25.40.10">
    <property type="entry name" value="Tetratricopeptide repeat domain"/>
    <property type="match status" value="1"/>
</dbReference>
<protein>
    <submittedName>
        <fullName evidence="1">Uncharacterized protein</fullName>
    </submittedName>
</protein>
<name>A0ABR1G4F7_AURAN</name>